<accession>A0A4R2BQY1</accession>
<evidence type="ECO:0000256" key="8">
    <source>
        <dbReference type="ARBA" id="ARBA00047481"/>
    </source>
</evidence>
<dbReference type="InterPro" id="IPR015422">
    <property type="entry name" value="PyrdxlP-dep_Trfase_small"/>
</dbReference>
<feature type="modified residue" description="N6-(pyridoxal phosphate)lysine" evidence="9">
    <location>
        <position position="268"/>
    </location>
</feature>
<dbReference type="PANTHER" id="PTHR43643">
    <property type="entry name" value="HISTIDINOL-PHOSPHATE AMINOTRANSFERASE 2"/>
    <property type="match status" value="1"/>
</dbReference>
<dbReference type="HAMAP" id="MF_01023">
    <property type="entry name" value="HisC_aminotrans_2"/>
    <property type="match status" value="1"/>
</dbReference>
<keyword evidence="7 9" id="KW-0663">Pyridoxal phosphate</keyword>
<dbReference type="InterPro" id="IPR015421">
    <property type="entry name" value="PyrdxlP-dep_Trfase_major"/>
</dbReference>
<evidence type="ECO:0000256" key="2">
    <source>
        <dbReference type="ARBA" id="ARBA00005011"/>
    </source>
</evidence>
<keyword evidence="9" id="KW-0028">Amino-acid biosynthesis</keyword>
<evidence type="ECO:0000256" key="3">
    <source>
        <dbReference type="ARBA" id="ARBA00007970"/>
    </source>
</evidence>
<evidence type="ECO:0000256" key="4">
    <source>
        <dbReference type="ARBA" id="ARBA00011738"/>
    </source>
</evidence>
<comment type="pathway">
    <text evidence="2 9">Amino-acid biosynthesis; L-histidine biosynthesis; L-histidine from 5-phospho-alpha-D-ribose 1-diphosphate: step 7/9.</text>
</comment>
<dbReference type="PANTHER" id="PTHR43643:SF3">
    <property type="entry name" value="HISTIDINOL-PHOSPHATE AMINOTRANSFERASE"/>
    <property type="match status" value="1"/>
</dbReference>
<comment type="cofactor">
    <cofactor evidence="1 9">
        <name>pyridoxal 5'-phosphate</name>
        <dbReference type="ChEBI" id="CHEBI:597326"/>
    </cofactor>
</comment>
<comment type="subunit">
    <text evidence="4 9">Homodimer.</text>
</comment>
<reference evidence="11 12" key="1">
    <citation type="submission" date="2019-03" db="EMBL/GenBank/DDBJ databases">
        <title>Genomic Encyclopedia of Type Strains, Phase IV (KMG-V): Genome sequencing to study the core and pangenomes of soil and plant-associated prokaryotes.</title>
        <authorList>
            <person name="Whitman W."/>
        </authorList>
    </citation>
    <scope>NUCLEOTIDE SEQUENCE [LARGE SCALE GENOMIC DNA]</scope>
    <source>
        <strain evidence="11 12">23C40</strain>
    </source>
</reference>
<keyword evidence="5 9" id="KW-0032">Aminotransferase</keyword>
<dbReference type="GO" id="GO:0000105">
    <property type="term" value="P:L-histidine biosynthetic process"/>
    <property type="evidence" value="ECO:0007669"/>
    <property type="project" value="UniProtKB-UniRule"/>
</dbReference>
<dbReference type="InterPro" id="IPR005861">
    <property type="entry name" value="HisP_aminotrans"/>
</dbReference>
<evidence type="ECO:0000313" key="12">
    <source>
        <dbReference type="Proteomes" id="UP000295043"/>
    </source>
</evidence>
<evidence type="ECO:0000256" key="1">
    <source>
        <dbReference type="ARBA" id="ARBA00001933"/>
    </source>
</evidence>
<keyword evidence="9" id="KW-0368">Histidine biosynthesis</keyword>
<sequence>MAFPAPAFGRQRSKLRKRGSDVALDKFAAPRYWLDRILPAKADPMNLALKSPEPRPGILDIAAYVPGREHAPGVAKVYKLSSNETPLGASPRAIEAFQQAAFNLERYPDGQAHALKDAIAAVHGLNPANILCGNGSDELLGLLCHTYLGPGDEGIVTEHGFLVYKIQITAAGGTPVTVKESHARVDVDAILAAVTERTKIVFIANPANPTGTYIPVDEVRRLHAGLPSGVVLVLDAAYAEYVRRNDYEAGVELVSANRNVVMTRTFSKIYGLAGLRIGWMYAPRDIVEAVDRVRGPFNLNAPAITAGAAAVRDQASVAAAVDHNLAWLARVSEALTAIGLRVTPSVTNFVLIHFPEMGARSAEEADAFLTGRGFILRAVGAYGFPNALRMTIGSEEANEGVIAALTEFMGRK</sequence>
<dbReference type="GO" id="GO:0004400">
    <property type="term" value="F:histidinol-phosphate transaminase activity"/>
    <property type="evidence" value="ECO:0007669"/>
    <property type="project" value="UniProtKB-UniRule"/>
</dbReference>
<dbReference type="UniPathway" id="UPA00031">
    <property type="reaction ID" value="UER00012"/>
</dbReference>
<comment type="catalytic activity">
    <reaction evidence="8 9">
        <text>L-histidinol phosphate + 2-oxoglutarate = 3-(imidazol-4-yl)-2-oxopropyl phosphate + L-glutamate</text>
        <dbReference type="Rhea" id="RHEA:23744"/>
        <dbReference type="ChEBI" id="CHEBI:16810"/>
        <dbReference type="ChEBI" id="CHEBI:29985"/>
        <dbReference type="ChEBI" id="CHEBI:57766"/>
        <dbReference type="ChEBI" id="CHEBI:57980"/>
        <dbReference type="EC" id="2.6.1.9"/>
    </reaction>
</comment>
<protein>
    <recommendedName>
        <fullName evidence="9">Histidinol-phosphate aminotransferase</fullName>
        <ecNumber evidence="9">2.6.1.9</ecNumber>
    </recommendedName>
    <alternativeName>
        <fullName evidence="9">Imidazole acetol-phosphate transaminase</fullName>
    </alternativeName>
</protein>
<dbReference type="SUPFAM" id="SSF53383">
    <property type="entry name" value="PLP-dependent transferases"/>
    <property type="match status" value="1"/>
</dbReference>
<organism evidence="11 12">
    <name type="scientific">Sinorhizobium americanum</name>
    <dbReference type="NCBI Taxonomy" id="194963"/>
    <lineage>
        <taxon>Bacteria</taxon>
        <taxon>Pseudomonadati</taxon>
        <taxon>Pseudomonadota</taxon>
        <taxon>Alphaproteobacteria</taxon>
        <taxon>Hyphomicrobiales</taxon>
        <taxon>Rhizobiaceae</taxon>
        <taxon>Sinorhizobium/Ensifer group</taxon>
        <taxon>Sinorhizobium</taxon>
    </lineage>
</organism>
<dbReference type="NCBIfam" id="TIGR01141">
    <property type="entry name" value="hisC"/>
    <property type="match status" value="1"/>
</dbReference>
<comment type="similarity">
    <text evidence="3 9">Belongs to the class-II pyridoxal-phosphate-dependent aminotransferase family. Histidinol-phosphate aminotransferase subfamily.</text>
</comment>
<dbReference type="Gene3D" id="3.90.1150.10">
    <property type="entry name" value="Aspartate Aminotransferase, domain 1"/>
    <property type="match status" value="1"/>
</dbReference>
<evidence type="ECO:0000259" key="10">
    <source>
        <dbReference type="Pfam" id="PF00155"/>
    </source>
</evidence>
<dbReference type="GO" id="GO:0030170">
    <property type="term" value="F:pyridoxal phosphate binding"/>
    <property type="evidence" value="ECO:0007669"/>
    <property type="project" value="InterPro"/>
</dbReference>
<evidence type="ECO:0000256" key="5">
    <source>
        <dbReference type="ARBA" id="ARBA00022576"/>
    </source>
</evidence>
<feature type="domain" description="Aminotransferase class I/classII large" evidence="10">
    <location>
        <begin position="76"/>
        <end position="405"/>
    </location>
</feature>
<dbReference type="Proteomes" id="UP000295043">
    <property type="component" value="Unassembled WGS sequence"/>
</dbReference>
<dbReference type="EC" id="2.6.1.9" evidence="9"/>
<proteinExistence type="inferred from homology"/>
<dbReference type="CDD" id="cd00609">
    <property type="entry name" value="AAT_like"/>
    <property type="match status" value="1"/>
</dbReference>
<evidence type="ECO:0000313" key="11">
    <source>
        <dbReference type="EMBL" id="TCN28389.1"/>
    </source>
</evidence>
<dbReference type="InterPro" id="IPR004839">
    <property type="entry name" value="Aminotransferase_I/II_large"/>
</dbReference>
<dbReference type="InterPro" id="IPR050106">
    <property type="entry name" value="HistidinolP_aminotransfase"/>
</dbReference>
<dbReference type="InterPro" id="IPR015424">
    <property type="entry name" value="PyrdxlP-dep_Trfase"/>
</dbReference>
<evidence type="ECO:0000256" key="9">
    <source>
        <dbReference type="HAMAP-Rule" id="MF_01023"/>
    </source>
</evidence>
<keyword evidence="6 9" id="KW-0808">Transferase</keyword>
<evidence type="ECO:0000256" key="6">
    <source>
        <dbReference type="ARBA" id="ARBA00022679"/>
    </source>
</evidence>
<dbReference type="AlphaFoldDB" id="A0A4R2BQY1"/>
<name>A0A4R2BQY1_9HYPH</name>
<evidence type="ECO:0000256" key="7">
    <source>
        <dbReference type="ARBA" id="ARBA00022898"/>
    </source>
</evidence>
<dbReference type="Gene3D" id="3.40.640.10">
    <property type="entry name" value="Type I PLP-dependent aspartate aminotransferase-like (Major domain)"/>
    <property type="match status" value="1"/>
</dbReference>
<dbReference type="EMBL" id="SLVU01000013">
    <property type="protein sequence ID" value="TCN28389.1"/>
    <property type="molecule type" value="Genomic_DNA"/>
</dbReference>
<gene>
    <name evidence="9" type="primary">hisC</name>
    <name evidence="11" type="ORF">EV184_11318</name>
</gene>
<comment type="caution">
    <text evidence="11">The sequence shown here is derived from an EMBL/GenBank/DDBJ whole genome shotgun (WGS) entry which is preliminary data.</text>
</comment>
<dbReference type="Pfam" id="PF00155">
    <property type="entry name" value="Aminotran_1_2"/>
    <property type="match status" value="1"/>
</dbReference>